<evidence type="ECO:0000259" key="1">
    <source>
        <dbReference type="Pfam" id="PF09347"/>
    </source>
</evidence>
<feature type="non-terminal residue" evidence="2">
    <location>
        <position position="1"/>
    </location>
</feature>
<organism evidence="2">
    <name type="scientific">marine metagenome</name>
    <dbReference type="NCBI Taxonomy" id="408172"/>
    <lineage>
        <taxon>unclassified sequences</taxon>
        <taxon>metagenomes</taxon>
        <taxon>ecological metagenomes</taxon>
    </lineage>
</organism>
<dbReference type="InterPro" id="IPR018959">
    <property type="entry name" value="DUF1989"/>
</dbReference>
<dbReference type="PANTHER" id="PTHR31527:SF0">
    <property type="entry name" value="RE64534P"/>
    <property type="match status" value="1"/>
</dbReference>
<dbReference type="PANTHER" id="PTHR31527">
    <property type="entry name" value="RE64534P"/>
    <property type="match status" value="1"/>
</dbReference>
<protein>
    <recommendedName>
        <fullName evidence="1">DUF1989 domain-containing protein</fullName>
    </recommendedName>
</protein>
<dbReference type="AlphaFoldDB" id="A0A381SEZ6"/>
<sequence length="212" mass="23075">VTLAIAMARQTIPACHGVAIELDAGSEIVVINTHGTQVLDTWAFNRADPSEYLSMEHTRSRLSRLSPGVGDSLFSNRRQPVLTMLEDTSPGIHDTLLCACNQEIYQELGCDESHRSCESNLHEALSTVGIEVAITPAPLNLFMNVPVAPDGSVNRRPPQSRPGDRVRLRADMQAVVVISACPQDITPINGAECTPRDAHYEVISRNPAQQTL</sequence>
<feature type="domain" description="DUF1989" evidence="1">
    <location>
        <begin position="10"/>
        <end position="173"/>
    </location>
</feature>
<reference evidence="2" key="1">
    <citation type="submission" date="2018-05" db="EMBL/GenBank/DDBJ databases">
        <authorList>
            <person name="Lanie J.A."/>
            <person name="Ng W.-L."/>
            <person name="Kazmierczak K.M."/>
            <person name="Andrzejewski T.M."/>
            <person name="Davidsen T.M."/>
            <person name="Wayne K.J."/>
            <person name="Tettelin H."/>
            <person name="Glass J.I."/>
            <person name="Rusch D."/>
            <person name="Podicherti R."/>
            <person name="Tsui H.-C.T."/>
            <person name="Winkler M.E."/>
        </authorList>
    </citation>
    <scope>NUCLEOTIDE SEQUENCE</scope>
</reference>
<proteinExistence type="predicted"/>
<accession>A0A381SEZ6</accession>
<dbReference type="EMBL" id="UINC01002968">
    <property type="protein sequence ID" value="SVA02079.1"/>
    <property type="molecule type" value="Genomic_DNA"/>
</dbReference>
<dbReference type="Pfam" id="PF09347">
    <property type="entry name" value="DUF1989"/>
    <property type="match status" value="1"/>
</dbReference>
<evidence type="ECO:0000313" key="2">
    <source>
        <dbReference type="EMBL" id="SVA02079.1"/>
    </source>
</evidence>
<name>A0A381SEZ6_9ZZZZ</name>
<gene>
    <name evidence="2" type="ORF">METZ01_LOCUS54933</name>
</gene>